<proteinExistence type="predicted"/>
<dbReference type="SUPFAM" id="SSF54695">
    <property type="entry name" value="POZ domain"/>
    <property type="match status" value="1"/>
</dbReference>
<feature type="compositionally biased region" description="Polar residues" evidence="1">
    <location>
        <begin position="899"/>
        <end position="912"/>
    </location>
</feature>
<feature type="region of interest" description="Disordered" evidence="1">
    <location>
        <begin position="147"/>
        <end position="177"/>
    </location>
</feature>
<dbReference type="SMART" id="SM00225">
    <property type="entry name" value="BTB"/>
    <property type="match status" value="1"/>
</dbReference>
<dbReference type="InterPro" id="IPR000210">
    <property type="entry name" value="BTB/POZ_dom"/>
</dbReference>
<evidence type="ECO:0000313" key="4">
    <source>
        <dbReference type="Proteomes" id="UP000606274"/>
    </source>
</evidence>
<dbReference type="InterPro" id="IPR042915">
    <property type="entry name" value="BTBD18"/>
</dbReference>
<comment type="caution">
    <text evidence="3">The sequence shown here is derived from an EMBL/GenBank/DDBJ whole genome shotgun (WGS) entry which is preliminary data.</text>
</comment>
<protein>
    <recommendedName>
        <fullName evidence="2">BTB domain-containing protein</fullName>
    </recommendedName>
</protein>
<feature type="compositionally biased region" description="Basic residues" evidence="1">
    <location>
        <begin position="663"/>
        <end position="672"/>
    </location>
</feature>
<accession>A0A8T0BJA0</accession>
<organism evidence="3 4">
    <name type="scientific">Silurus meridionalis</name>
    <name type="common">Southern catfish</name>
    <name type="synonym">Silurus soldatovi meridionalis</name>
    <dbReference type="NCBI Taxonomy" id="175797"/>
    <lineage>
        <taxon>Eukaryota</taxon>
        <taxon>Metazoa</taxon>
        <taxon>Chordata</taxon>
        <taxon>Craniata</taxon>
        <taxon>Vertebrata</taxon>
        <taxon>Euteleostomi</taxon>
        <taxon>Actinopterygii</taxon>
        <taxon>Neopterygii</taxon>
        <taxon>Teleostei</taxon>
        <taxon>Ostariophysi</taxon>
        <taxon>Siluriformes</taxon>
        <taxon>Siluridae</taxon>
        <taxon>Silurus</taxon>
    </lineage>
</organism>
<dbReference type="PROSITE" id="PS50097">
    <property type="entry name" value="BTB"/>
    <property type="match status" value="1"/>
</dbReference>
<feature type="region of interest" description="Disordered" evidence="1">
    <location>
        <begin position="800"/>
        <end position="819"/>
    </location>
</feature>
<dbReference type="EMBL" id="JABFDY010000005">
    <property type="protein sequence ID" value="KAF7707035.1"/>
    <property type="molecule type" value="Genomic_DNA"/>
</dbReference>
<feature type="region of interest" description="Disordered" evidence="1">
    <location>
        <begin position="590"/>
        <end position="624"/>
    </location>
</feature>
<feature type="compositionally biased region" description="Basic and acidic residues" evidence="1">
    <location>
        <begin position="878"/>
        <end position="897"/>
    </location>
</feature>
<dbReference type="GO" id="GO:0032968">
    <property type="term" value="P:positive regulation of transcription elongation by RNA polymerase II"/>
    <property type="evidence" value="ECO:0007669"/>
    <property type="project" value="InterPro"/>
</dbReference>
<feature type="region of interest" description="Disordered" evidence="1">
    <location>
        <begin position="296"/>
        <end position="318"/>
    </location>
</feature>
<feature type="region of interest" description="Disordered" evidence="1">
    <location>
        <begin position="369"/>
        <end position="446"/>
    </location>
</feature>
<dbReference type="InterPro" id="IPR011333">
    <property type="entry name" value="SKP1/BTB/POZ_sf"/>
</dbReference>
<sequence>MLQFETLLLRQLQKQQNRDEFCDTVLHTQGVSVPVHSCVLSAFSPRLYGTLSSMPAPMSGQRRLIELQAVDACTLLSLVSLLYSGQLQENREQVFSAAQTLGIELPQWQEEERHGGKVGRRKESEDVEQDMEEEVYTRKWDDKMARRMGEASRGENGKKKESGTQTECESETDGRDAQTELACTEPQNLQTVYLIDQVTCSTNQELGICMDLHDSSLAMQATYPERKSTTCDVITVAPETINCHKVSEIVTLHPHNGFLDQSVVVPVGVDAINDLRQYEGNIPGFINHFLNSSDSSITGRRGQGHSGGGAKEDQLVKRASAASRRSLKEWVSWLDGGRGGRRSQMKRWGLVAGLAWRGQGGGRVGRLLETRTTGKNPKKEFWRQRGKKVFAEAKEARGRDRRRKRGTNAGSQRQNQLSRTRRPRGRPCLRPLPASQNVSRTLSETDTVDPTALGLLNSVPAAQTESVQPIDTLIDDFMAGLHFLPPAEYQSNQQKAMHSNGQSIKPPDPKQHLEGEFGDILDHFLRTFDQQVGCCGLDVGDELSQNKFDASSDKPDPVTDLWSTTTKTCTQLHPCNTHVHQHTPQTNLLPTSSMLGTQPQLKSTVKPSVAEKTNTRVGQIPEPQMEFRRLTRSQSLKRKLEATLNASQNPVKRKCKEKQSANTKKKRRKVHRGQSEACVNKSGVNNLNKNGSKRASKGRSQKRAKKTGAPDRKSKVSKYGKNKKSVENRTPRMDCVFARRTRHQTRTTEINGRGENVGEDRISNDFQAGQSSAKSQIQETCIELASSAMEKVRMLLQLQDEEEDEGANESVRIDRGNNEGNGRLISHKCILRAEERPPGENSLPGYLGDVQMPEDKRRVGKMNREVKRVGSGLKVGRRKQEYKGKTAEGRRQEELGTKECSTSVQQNLTSNGGKEVKNDSQASLSTTVTNARLSDPVAAIGLHLLQSNAVLLSTQSPTDSKEDDLGNASATQPCQELLSLHTSTKNLQRDEEDDVDVLEVSSGISELLAVLPVILEVDLSTEEEDVEDVEIDVLGLEQD</sequence>
<feature type="region of interest" description="Disordered" evidence="1">
    <location>
        <begin position="109"/>
        <end position="135"/>
    </location>
</feature>
<gene>
    <name evidence="3" type="ORF">HF521_018253</name>
</gene>
<feature type="compositionally biased region" description="Polar residues" evidence="1">
    <location>
        <begin position="434"/>
        <end position="445"/>
    </location>
</feature>
<keyword evidence="4" id="KW-1185">Reference proteome</keyword>
<feature type="compositionally biased region" description="Polar residues" evidence="1">
    <location>
        <begin position="590"/>
        <end position="617"/>
    </location>
</feature>
<evidence type="ECO:0000256" key="1">
    <source>
        <dbReference type="SAM" id="MobiDB-lite"/>
    </source>
</evidence>
<feature type="compositionally biased region" description="Basic residues" evidence="1">
    <location>
        <begin position="691"/>
        <end position="706"/>
    </location>
</feature>
<dbReference type="OrthoDB" id="8963596at2759"/>
<feature type="region of interest" description="Disordered" evidence="1">
    <location>
        <begin position="875"/>
        <end position="921"/>
    </location>
</feature>
<feature type="compositionally biased region" description="Acidic residues" evidence="1">
    <location>
        <begin position="125"/>
        <end position="134"/>
    </location>
</feature>
<dbReference type="AlphaFoldDB" id="A0A8T0BJA0"/>
<evidence type="ECO:0000259" key="2">
    <source>
        <dbReference type="PROSITE" id="PS50097"/>
    </source>
</evidence>
<name>A0A8T0BJA0_SILME</name>
<dbReference type="PANTHER" id="PTHR47639:SF1">
    <property type="entry name" value="BTB_POZ DOMAIN-CONTAINING PROTEIN 18"/>
    <property type="match status" value="1"/>
</dbReference>
<dbReference type="Gene3D" id="3.30.710.10">
    <property type="entry name" value="Potassium Channel Kv1.1, Chain A"/>
    <property type="match status" value="1"/>
</dbReference>
<feature type="compositionally biased region" description="Basic and acidic residues" evidence="1">
    <location>
        <begin position="147"/>
        <end position="162"/>
    </location>
</feature>
<reference evidence="3" key="1">
    <citation type="submission" date="2020-08" db="EMBL/GenBank/DDBJ databases">
        <title>Chromosome-level assembly of Southern catfish (Silurus meridionalis) provides insights into visual adaptation to the nocturnal and benthic lifestyles.</title>
        <authorList>
            <person name="Zhang Y."/>
            <person name="Wang D."/>
            <person name="Peng Z."/>
        </authorList>
    </citation>
    <scope>NUCLEOTIDE SEQUENCE</scope>
    <source>
        <strain evidence="3">SWU-2019-XX</strain>
        <tissue evidence="3">Muscle</tissue>
    </source>
</reference>
<dbReference type="Proteomes" id="UP000606274">
    <property type="component" value="Unassembled WGS sequence"/>
</dbReference>
<feature type="domain" description="BTB" evidence="2">
    <location>
        <begin position="22"/>
        <end position="91"/>
    </location>
</feature>
<feature type="compositionally biased region" description="Basic and acidic residues" evidence="1">
    <location>
        <begin position="377"/>
        <end position="398"/>
    </location>
</feature>
<dbReference type="PANTHER" id="PTHR47639">
    <property type="entry name" value="BTB/POZ DOMAIN-CONTAINING PROTEIN 18"/>
    <property type="match status" value="1"/>
</dbReference>
<evidence type="ECO:0000313" key="3">
    <source>
        <dbReference type="EMBL" id="KAF7707035.1"/>
    </source>
</evidence>
<dbReference type="Pfam" id="PF00651">
    <property type="entry name" value="BTB"/>
    <property type="match status" value="1"/>
</dbReference>
<feature type="region of interest" description="Disordered" evidence="1">
    <location>
        <begin position="642"/>
        <end position="730"/>
    </location>
</feature>